<dbReference type="Pfam" id="PF02574">
    <property type="entry name" value="S-methyl_trans"/>
    <property type="match status" value="1"/>
</dbReference>
<evidence type="ECO:0000313" key="12">
    <source>
        <dbReference type="Proteomes" id="UP000002281"/>
    </source>
</evidence>
<dbReference type="SUPFAM" id="SSF82282">
    <property type="entry name" value="Homocysteine S-methyltransferase"/>
    <property type="match status" value="1"/>
</dbReference>
<name>A0A9L0SWK1_HORSE</name>
<feature type="region of interest" description="Disordered" evidence="9">
    <location>
        <begin position="1"/>
        <end position="54"/>
    </location>
</feature>
<protein>
    <submittedName>
        <fullName evidence="11">Betaine--homocysteine S-methyltransferase 2</fullName>
    </submittedName>
</protein>
<reference evidence="11" key="2">
    <citation type="submission" date="2025-08" db="UniProtKB">
        <authorList>
            <consortium name="Ensembl"/>
        </authorList>
    </citation>
    <scope>IDENTIFICATION</scope>
    <source>
        <strain evidence="11">Thoroughbred</strain>
    </source>
</reference>
<proteinExistence type="evidence at protein level"/>
<dbReference type="InterPro" id="IPR051524">
    <property type="entry name" value="BHMT"/>
</dbReference>
<evidence type="ECO:0000256" key="8">
    <source>
        <dbReference type="PROSITE-ProRule" id="PRU00333"/>
    </source>
</evidence>
<evidence type="ECO:0000256" key="3">
    <source>
        <dbReference type="ARBA" id="ARBA00022679"/>
    </source>
</evidence>
<dbReference type="GO" id="GO:0061627">
    <property type="term" value="F:S-methylmethionine-homocysteine S-methyltransferase activity"/>
    <property type="evidence" value="ECO:0000318"/>
    <property type="project" value="GO_Central"/>
</dbReference>
<dbReference type="Proteomes" id="UP000002281">
    <property type="component" value="Chromosome 14"/>
</dbReference>
<evidence type="ECO:0000256" key="1">
    <source>
        <dbReference type="ARBA" id="ARBA00005137"/>
    </source>
</evidence>
<dbReference type="GO" id="GO:0033477">
    <property type="term" value="P:S-methylmethionine metabolic process"/>
    <property type="evidence" value="ECO:0007669"/>
    <property type="project" value="Ensembl"/>
</dbReference>
<feature type="domain" description="Hcy-binding" evidence="10">
    <location>
        <begin position="57"/>
        <end position="351"/>
    </location>
</feature>
<dbReference type="PANTHER" id="PTHR46120">
    <property type="entry name" value="BETAINE--HOMOCYSTEINE S-METHYLTRANSFERASE 1"/>
    <property type="match status" value="1"/>
</dbReference>
<keyword evidence="3 8" id="KW-0808">Transferase</keyword>
<feature type="binding site" evidence="7 8">
    <location>
        <position position="336"/>
    </location>
    <ligand>
        <name>Zn(2+)</name>
        <dbReference type="ChEBI" id="CHEBI:29105"/>
    </ligand>
</feature>
<dbReference type="GO" id="GO:0047150">
    <property type="term" value="F:betaine-homocysteine S-methyltransferase activity"/>
    <property type="evidence" value="ECO:0007669"/>
    <property type="project" value="UniProtKB-EC"/>
</dbReference>
<reference evidence="11" key="3">
    <citation type="submission" date="2025-09" db="UniProtKB">
        <authorList>
            <consortium name="Ensembl"/>
        </authorList>
    </citation>
    <scope>IDENTIFICATION</scope>
    <source>
        <strain evidence="11">Thoroughbred</strain>
    </source>
</reference>
<dbReference type="InterPro" id="IPR017226">
    <property type="entry name" value="BHMT-like"/>
</dbReference>
<keyword evidence="2 8" id="KW-0489">Methyltransferase</keyword>
<evidence type="ECO:0000313" key="11">
    <source>
        <dbReference type="Ensembl" id="ENSECAP00000080407.1"/>
    </source>
</evidence>
<feature type="binding site" evidence="7 8">
    <location>
        <position position="254"/>
    </location>
    <ligand>
        <name>Zn(2+)</name>
        <dbReference type="ChEBI" id="CHEBI:29105"/>
    </ligand>
</feature>
<evidence type="ECO:0000256" key="4">
    <source>
        <dbReference type="ARBA" id="ARBA00022723"/>
    </source>
</evidence>
<dbReference type="GO" id="GO:0071267">
    <property type="term" value="P:L-methionine salvage"/>
    <property type="evidence" value="ECO:0000318"/>
    <property type="project" value="GO_Central"/>
</dbReference>
<dbReference type="PROSITE" id="PS50970">
    <property type="entry name" value="HCY"/>
    <property type="match status" value="1"/>
</dbReference>
<dbReference type="OrthoDB" id="261426at2759"/>
<dbReference type="PANTHER" id="PTHR46120:SF3">
    <property type="entry name" value="S-METHYLMETHIONINE--HOMOCYSTEINE S-METHYLTRANSFERASE BHMT2"/>
    <property type="match status" value="1"/>
</dbReference>
<dbReference type="GO" id="GO:0032259">
    <property type="term" value="P:methylation"/>
    <property type="evidence" value="ECO:0007669"/>
    <property type="project" value="UniProtKB-KW"/>
</dbReference>
<dbReference type="InterPro" id="IPR003726">
    <property type="entry name" value="HCY_dom"/>
</dbReference>
<feature type="binding site" evidence="7 8">
    <location>
        <position position="337"/>
    </location>
    <ligand>
        <name>Zn(2+)</name>
        <dbReference type="ChEBI" id="CHEBI:29105"/>
    </ligand>
</feature>
<dbReference type="FunFam" id="3.20.20.330:FF:000003">
    <property type="entry name" value="Betaine--homocysteine S-methyltransferase 1"/>
    <property type="match status" value="1"/>
</dbReference>
<feature type="compositionally biased region" description="Basic residues" evidence="9">
    <location>
        <begin position="1"/>
        <end position="11"/>
    </location>
</feature>
<comment type="cofactor">
    <cofactor evidence="7">
        <name>Zn(2+)</name>
        <dbReference type="ChEBI" id="CHEBI:29105"/>
    </cofactor>
    <text evidence="7">Binds 1 zinc ion per subunit.</text>
</comment>
<keyword evidence="5 7" id="KW-0862">Zinc</keyword>
<evidence type="ECO:0000256" key="7">
    <source>
        <dbReference type="PIRSR" id="PIRSR037505-2"/>
    </source>
</evidence>
<evidence type="ECO:0007829" key="13">
    <source>
        <dbReference type="PeptideAtlas" id="A0A9L0SWK1"/>
    </source>
</evidence>
<evidence type="ECO:0000256" key="2">
    <source>
        <dbReference type="ARBA" id="ARBA00022603"/>
    </source>
</evidence>
<organism evidence="11 12">
    <name type="scientific">Equus caballus</name>
    <name type="common">Horse</name>
    <dbReference type="NCBI Taxonomy" id="9796"/>
    <lineage>
        <taxon>Eukaryota</taxon>
        <taxon>Metazoa</taxon>
        <taxon>Chordata</taxon>
        <taxon>Craniata</taxon>
        <taxon>Vertebrata</taxon>
        <taxon>Euteleostomi</taxon>
        <taxon>Mammalia</taxon>
        <taxon>Eutheria</taxon>
        <taxon>Laurasiatheria</taxon>
        <taxon>Perissodactyla</taxon>
        <taxon>Equidae</taxon>
        <taxon>Equus</taxon>
    </lineage>
</organism>
<dbReference type="GO" id="GO:0008270">
    <property type="term" value="F:zinc ion binding"/>
    <property type="evidence" value="ECO:0007669"/>
    <property type="project" value="Ensembl"/>
</dbReference>
<dbReference type="GeneTree" id="ENSGT00390000003122"/>
<dbReference type="GO" id="GO:0005829">
    <property type="term" value="C:cytosol"/>
    <property type="evidence" value="ECO:0000318"/>
    <property type="project" value="GO_Central"/>
</dbReference>
<gene>
    <name evidence="11" type="primary">BHMT2</name>
</gene>
<dbReference type="Ensembl" id="ENSECAT00000105595.1">
    <property type="protein sequence ID" value="ENSECAP00000080407.1"/>
    <property type="gene ID" value="ENSECAG00000018440.4"/>
</dbReference>
<comment type="catalytic activity">
    <reaction evidence="6">
        <text>L-homocysteine + glycine betaine = N,N-dimethylglycine + L-methionine</text>
        <dbReference type="Rhea" id="RHEA:22336"/>
        <dbReference type="ChEBI" id="CHEBI:17750"/>
        <dbReference type="ChEBI" id="CHEBI:57844"/>
        <dbReference type="ChEBI" id="CHEBI:58199"/>
        <dbReference type="ChEBI" id="CHEBI:58251"/>
        <dbReference type="EC" id="2.1.1.5"/>
    </reaction>
    <physiologicalReaction direction="left-to-right" evidence="6">
        <dbReference type="Rhea" id="RHEA:22337"/>
    </physiologicalReaction>
</comment>
<evidence type="ECO:0000259" key="10">
    <source>
        <dbReference type="PROSITE" id="PS50970"/>
    </source>
</evidence>
<dbReference type="AlphaFoldDB" id="A0A9L0SWK1"/>
<dbReference type="Gene3D" id="3.20.20.330">
    <property type="entry name" value="Homocysteine-binding-like domain"/>
    <property type="match status" value="1"/>
</dbReference>
<dbReference type="InterPro" id="IPR036589">
    <property type="entry name" value="HCY_dom_sf"/>
</dbReference>
<comment type="pathway">
    <text evidence="1">Amino-acid biosynthesis; L-methionine biosynthesis via de novo pathway; L-methionine from L-homocysteine (BhmT route): step 1/1.</text>
</comment>
<evidence type="ECO:0000256" key="5">
    <source>
        <dbReference type="ARBA" id="ARBA00022833"/>
    </source>
</evidence>
<dbReference type="PIRSF" id="PIRSF037505">
    <property type="entry name" value="Betaine_HMT"/>
    <property type="match status" value="1"/>
</dbReference>
<accession>A0A9L0SWK1</accession>
<reference evidence="11 12" key="1">
    <citation type="journal article" date="2009" name="Science">
        <title>Genome sequence, comparative analysis, and population genetics of the domestic horse.</title>
        <authorList>
            <consortium name="Broad Institute Genome Sequencing Platform"/>
            <consortium name="Broad Institute Whole Genome Assembly Team"/>
            <person name="Wade C.M."/>
            <person name="Giulotto E."/>
            <person name="Sigurdsson S."/>
            <person name="Zoli M."/>
            <person name="Gnerre S."/>
            <person name="Imsland F."/>
            <person name="Lear T.L."/>
            <person name="Adelson D.L."/>
            <person name="Bailey E."/>
            <person name="Bellone R.R."/>
            <person name="Bloecker H."/>
            <person name="Distl O."/>
            <person name="Edgar R.C."/>
            <person name="Garber M."/>
            <person name="Leeb T."/>
            <person name="Mauceli E."/>
            <person name="MacLeod J.N."/>
            <person name="Penedo M.C.T."/>
            <person name="Raison J.M."/>
            <person name="Sharpe T."/>
            <person name="Vogel J."/>
            <person name="Andersson L."/>
            <person name="Antczak D.F."/>
            <person name="Biagi T."/>
            <person name="Binns M.M."/>
            <person name="Chowdhary B.P."/>
            <person name="Coleman S.J."/>
            <person name="Della Valle G."/>
            <person name="Fryc S."/>
            <person name="Guerin G."/>
            <person name="Hasegawa T."/>
            <person name="Hill E.W."/>
            <person name="Jurka J."/>
            <person name="Kiialainen A."/>
            <person name="Lindgren G."/>
            <person name="Liu J."/>
            <person name="Magnani E."/>
            <person name="Mickelson J.R."/>
            <person name="Murray J."/>
            <person name="Nergadze S.G."/>
            <person name="Onofrio R."/>
            <person name="Pedroni S."/>
            <person name="Piras M.F."/>
            <person name="Raudsepp T."/>
            <person name="Rocchi M."/>
            <person name="Roeed K.H."/>
            <person name="Ryder O.A."/>
            <person name="Searle S."/>
            <person name="Skow L."/>
            <person name="Swinburne J.E."/>
            <person name="Syvaenen A.C."/>
            <person name="Tozaki T."/>
            <person name="Valberg S.J."/>
            <person name="Vaudin M."/>
            <person name="White J.R."/>
            <person name="Zody M.C."/>
            <person name="Lander E.S."/>
            <person name="Lindblad-Toh K."/>
        </authorList>
    </citation>
    <scope>NUCLEOTIDE SEQUENCE [LARGE SCALE GENOMIC DNA]</scope>
    <source>
        <strain evidence="11 12">Thoroughbred</strain>
    </source>
</reference>
<keyword evidence="12" id="KW-1185">Reference proteome</keyword>
<keyword evidence="13" id="KW-1267">Proteomics identification</keyword>
<feature type="compositionally biased region" description="Low complexity" evidence="9">
    <location>
        <begin position="14"/>
        <end position="37"/>
    </location>
</feature>
<sequence>MARRSRGRSPRARPPTARAGALGPPPARGGLLAGAPPGRRPHTRGAMAAAGGPGAKKGILERLESGEVVVGDGSFLITLEKRGCVKAGLWTPEAVAEHPDAVRQLHMEFLRAGSNVMQTFTFSASEENMESKWEEVNAAACDLAREVAGKGDALVAGGICQTSMYKHLKDEARIKKLFRQQLEVFARKNVDFLIAEYFEHAEEAVWAVEVLKESGKPVAATMCIGPEGDMRDVPPGECAAKLVRAGAAIVGVNCRFGPRTSLKTMTLMKEGLQAAGLTAHLMVQSLGFHTPDCGKGGFVDLPEYPFALEPRLATRWDIQNYAREAYNLGVRYIGGCCGFEPYHIRAIAEELAPERGFWPPASDKHGSWGSGLNMHTKPWIRARARREYWENLLPASGRPFCPPLSKPDA</sequence>
<keyword evidence="4 7" id="KW-0479">Metal-binding</keyword>
<dbReference type="GO" id="GO:0046500">
    <property type="term" value="P:S-adenosylmethionine metabolic process"/>
    <property type="evidence" value="ECO:0007669"/>
    <property type="project" value="Ensembl"/>
</dbReference>
<evidence type="ECO:0000256" key="6">
    <source>
        <dbReference type="ARBA" id="ARBA00048161"/>
    </source>
</evidence>
<evidence type="ECO:0000256" key="9">
    <source>
        <dbReference type="SAM" id="MobiDB-lite"/>
    </source>
</evidence>